<proteinExistence type="predicted"/>
<dbReference type="AlphaFoldDB" id="A0A6P4C9Q3"/>
<feature type="region of interest" description="Disordered" evidence="1">
    <location>
        <begin position="1"/>
        <end position="153"/>
    </location>
</feature>
<feature type="compositionally biased region" description="Polar residues" evidence="1">
    <location>
        <begin position="18"/>
        <end position="42"/>
    </location>
</feature>
<feature type="compositionally biased region" description="Basic and acidic residues" evidence="1">
    <location>
        <begin position="133"/>
        <end position="146"/>
    </location>
</feature>
<gene>
    <name evidence="3" type="primary">LOC107470531</name>
</gene>
<dbReference type="GeneID" id="107470531"/>
<reference evidence="2" key="1">
    <citation type="journal article" date="2016" name="Nat. Genet.">
        <title>The genome sequences of Arachis duranensis and Arachis ipaensis, the diploid ancestors of cultivated peanut.</title>
        <authorList>
            <person name="Bertioli D.J."/>
            <person name="Cannon S.B."/>
            <person name="Froenicke L."/>
            <person name="Huang G."/>
            <person name="Farmer A.D."/>
            <person name="Cannon E.K."/>
            <person name="Liu X."/>
            <person name="Gao D."/>
            <person name="Clevenger J."/>
            <person name="Dash S."/>
            <person name="Ren L."/>
            <person name="Moretzsohn M.C."/>
            <person name="Shirasawa K."/>
            <person name="Huang W."/>
            <person name="Vidigal B."/>
            <person name="Abernathy B."/>
            <person name="Chu Y."/>
            <person name="Niederhuth C.E."/>
            <person name="Umale P."/>
            <person name="Araujo A.C."/>
            <person name="Kozik A."/>
            <person name="Kim K.D."/>
            <person name="Burow M.D."/>
            <person name="Varshney R.K."/>
            <person name="Wang X."/>
            <person name="Zhang X."/>
            <person name="Barkley N."/>
            <person name="Guimaraes P.M."/>
            <person name="Isobe S."/>
            <person name="Guo B."/>
            <person name="Liao B."/>
            <person name="Stalker H.T."/>
            <person name="Schmitz R.J."/>
            <person name="Scheffler B.E."/>
            <person name="Leal-Bertioli S.C."/>
            <person name="Xun X."/>
            <person name="Jackson S.A."/>
            <person name="Michelmore R."/>
            <person name="Ozias-Akins P."/>
        </authorList>
    </citation>
    <scope>NUCLEOTIDE SEQUENCE [LARGE SCALE GENOMIC DNA]</scope>
    <source>
        <strain evidence="2">cv. V14167</strain>
    </source>
</reference>
<feature type="compositionally biased region" description="Polar residues" evidence="1">
    <location>
        <begin position="1"/>
        <end position="10"/>
    </location>
</feature>
<protein>
    <submittedName>
        <fullName evidence="3">Uncharacterized protein LOC107470531</fullName>
    </submittedName>
</protein>
<dbReference type="RefSeq" id="XP_015945415.1">
    <property type="nucleotide sequence ID" value="XM_016089929.1"/>
</dbReference>
<evidence type="ECO:0000256" key="1">
    <source>
        <dbReference type="SAM" id="MobiDB-lite"/>
    </source>
</evidence>
<sequence length="153" mass="16844">MPRPNAQTQDDVLDKNLHPTTKNTQRPDITSDQPNVPTNSPKVTFEEPPRIIQPPNAPTEPNLPAYQPSSIPSPPLEKTPPHPQPSHVPVVSEETGHQNPVSAEVTPTVDKGPEESNEVFTQYIPQPCNEPDSQEHSIQNEKKTPCERGQSSS</sequence>
<evidence type="ECO:0000313" key="2">
    <source>
        <dbReference type="Proteomes" id="UP000515211"/>
    </source>
</evidence>
<keyword evidence="2" id="KW-1185">Reference proteome</keyword>
<feature type="compositionally biased region" description="Pro residues" evidence="1">
    <location>
        <begin position="71"/>
        <end position="86"/>
    </location>
</feature>
<name>A0A6P4C9Q3_ARADU</name>
<reference evidence="3" key="2">
    <citation type="submission" date="2025-08" db="UniProtKB">
        <authorList>
            <consortium name="RefSeq"/>
        </authorList>
    </citation>
    <scope>IDENTIFICATION</scope>
    <source>
        <tissue evidence="3">Whole plant</tissue>
    </source>
</reference>
<evidence type="ECO:0000313" key="3">
    <source>
        <dbReference type="RefSeq" id="XP_015945415.1"/>
    </source>
</evidence>
<dbReference type="KEGG" id="adu:107470531"/>
<dbReference type="Proteomes" id="UP000515211">
    <property type="component" value="Chromosome 10"/>
</dbReference>
<organism evidence="2 3">
    <name type="scientific">Arachis duranensis</name>
    <name type="common">Wild peanut</name>
    <dbReference type="NCBI Taxonomy" id="130453"/>
    <lineage>
        <taxon>Eukaryota</taxon>
        <taxon>Viridiplantae</taxon>
        <taxon>Streptophyta</taxon>
        <taxon>Embryophyta</taxon>
        <taxon>Tracheophyta</taxon>
        <taxon>Spermatophyta</taxon>
        <taxon>Magnoliopsida</taxon>
        <taxon>eudicotyledons</taxon>
        <taxon>Gunneridae</taxon>
        <taxon>Pentapetalae</taxon>
        <taxon>rosids</taxon>
        <taxon>fabids</taxon>
        <taxon>Fabales</taxon>
        <taxon>Fabaceae</taxon>
        <taxon>Papilionoideae</taxon>
        <taxon>50 kb inversion clade</taxon>
        <taxon>dalbergioids sensu lato</taxon>
        <taxon>Dalbergieae</taxon>
        <taxon>Pterocarpus clade</taxon>
        <taxon>Arachis</taxon>
    </lineage>
</organism>
<accession>A0A6P4C9Q3</accession>